<dbReference type="InterPro" id="IPR036291">
    <property type="entry name" value="NAD(P)-bd_dom_sf"/>
</dbReference>
<evidence type="ECO:0000256" key="3">
    <source>
        <dbReference type="ARBA" id="ARBA00012929"/>
    </source>
</evidence>
<evidence type="ECO:0000256" key="4">
    <source>
        <dbReference type="ARBA" id="ARBA00017099"/>
    </source>
</evidence>
<name>A0A937AD46_9HYPH</name>
<dbReference type="PANTHER" id="PTHR10491:SF4">
    <property type="entry name" value="METHIONINE ADENOSYLTRANSFERASE 2 SUBUNIT BETA"/>
    <property type="match status" value="1"/>
</dbReference>
<reference evidence="8" key="1">
    <citation type="submission" date="2019-02" db="EMBL/GenBank/DDBJ databases">
        <title>A novel Candidatus Liberibacter species associated with the New Zealand native fuchsia psyllid, Ctenarytaina fuchsiae.</title>
        <authorList>
            <person name="Thompson S.M."/>
            <person name="Jorgensen N."/>
            <person name="David C."/>
            <person name="Bulman S.R."/>
            <person name="Smith G.R."/>
        </authorList>
    </citation>
    <scope>NUCLEOTIDE SEQUENCE</scope>
    <source>
        <strain evidence="8">Oxford</strain>
    </source>
</reference>
<dbReference type="PANTHER" id="PTHR10491">
    <property type="entry name" value="DTDP-4-DEHYDRORHAMNOSE REDUCTASE"/>
    <property type="match status" value="1"/>
</dbReference>
<evidence type="ECO:0000313" key="9">
    <source>
        <dbReference type="Proteomes" id="UP000736856"/>
    </source>
</evidence>
<protein>
    <recommendedName>
        <fullName evidence="4 6">dTDP-4-dehydrorhamnose reductase</fullName>
        <ecNumber evidence="3 6">1.1.1.133</ecNumber>
    </recommendedName>
</protein>
<feature type="domain" description="RmlD-like substrate binding" evidence="7">
    <location>
        <begin position="1"/>
        <end position="288"/>
    </location>
</feature>
<comment type="pathway">
    <text evidence="1 6">Carbohydrate biosynthesis; dTDP-L-rhamnose biosynthesis.</text>
</comment>
<comment type="similarity">
    <text evidence="2 6">Belongs to the dTDP-4-dehydrorhamnose reductase family.</text>
</comment>
<dbReference type="Gene3D" id="3.90.25.10">
    <property type="entry name" value="UDP-galactose 4-epimerase, domain 1"/>
    <property type="match status" value="1"/>
</dbReference>
<dbReference type="CDD" id="cd05254">
    <property type="entry name" value="dTDP_HR_like_SDR_e"/>
    <property type="match status" value="1"/>
</dbReference>
<comment type="cofactor">
    <cofactor evidence="6">
        <name>Mg(2+)</name>
        <dbReference type="ChEBI" id="CHEBI:18420"/>
    </cofactor>
    <text evidence="6">Binds 1 Mg(2+) ion per monomer.</text>
</comment>
<evidence type="ECO:0000259" key="7">
    <source>
        <dbReference type="Pfam" id="PF04321"/>
    </source>
</evidence>
<dbReference type="Pfam" id="PF04321">
    <property type="entry name" value="RmlD_sub_bind"/>
    <property type="match status" value="1"/>
</dbReference>
<accession>A0A937AD46</accession>
<evidence type="ECO:0000313" key="8">
    <source>
        <dbReference type="EMBL" id="MBL0849303.1"/>
    </source>
</evidence>
<dbReference type="NCBIfam" id="TIGR01214">
    <property type="entry name" value="rmlD"/>
    <property type="match status" value="1"/>
</dbReference>
<gene>
    <name evidence="8" type="primary">rfbD</name>
    <name evidence="8" type="ORF">EU981_04445</name>
</gene>
<sequence>MKCLVIGNNGQVATALSQVCRKGLEVVRIGRPEIDLLNPKDFAKKFLKFSPDIIINPAAYTSVDQAEEESEMAFAVNMEGSGAVAAAAKEIGVPCIYLSTDYVFDGSGDIPICEESTPRPLNVYGKSKLAGEAKVISCMDNYVILRTAWVYSMFGKNFLRSMLQATKDRHQVDVVCDQFGTPTSASQIAIAIIDIAYNLIKNSDMSLRGIFHMTASDGPISWADFAENIFLISQERGGKPVRIRRILTSQYPVKACRPMYSCLDCSKLTRVHNIRISSWKDEIRHVIPQF</sequence>
<dbReference type="InterPro" id="IPR005913">
    <property type="entry name" value="dTDP_dehydrorham_reduct"/>
</dbReference>
<comment type="function">
    <text evidence="6">Catalyzes the reduction of dTDP-6-deoxy-L-lyxo-4-hexulose to yield dTDP-L-rhamnose.</text>
</comment>
<dbReference type="EMBL" id="SEOL01000009">
    <property type="protein sequence ID" value="MBL0849303.1"/>
    <property type="molecule type" value="Genomic_DNA"/>
</dbReference>
<comment type="catalytic activity">
    <reaction evidence="5 6">
        <text>dTDP-beta-L-rhamnose + NADP(+) = dTDP-4-dehydro-beta-L-rhamnose + NADPH + H(+)</text>
        <dbReference type="Rhea" id="RHEA:21796"/>
        <dbReference type="ChEBI" id="CHEBI:15378"/>
        <dbReference type="ChEBI" id="CHEBI:57510"/>
        <dbReference type="ChEBI" id="CHEBI:57783"/>
        <dbReference type="ChEBI" id="CHEBI:58349"/>
        <dbReference type="ChEBI" id="CHEBI:62830"/>
        <dbReference type="EC" id="1.1.1.133"/>
    </reaction>
</comment>
<keyword evidence="6 8" id="KW-0560">Oxidoreductase</keyword>
<organism evidence="8 9">
    <name type="scientific">Candidatus Liberibacter ctenarytainae</name>
    <dbReference type="NCBI Taxonomy" id="2020335"/>
    <lineage>
        <taxon>Bacteria</taxon>
        <taxon>Pseudomonadati</taxon>
        <taxon>Pseudomonadota</taxon>
        <taxon>Alphaproteobacteria</taxon>
        <taxon>Hyphomicrobiales</taxon>
        <taxon>Rhizobiaceae</taxon>
        <taxon>Liberibacter</taxon>
    </lineage>
</organism>
<proteinExistence type="inferred from homology"/>
<dbReference type="Gene3D" id="3.40.50.720">
    <property type="entry name" value="NAD(P)-binding Rossmann-like Domain"/>
    <property type="match status" value="1"/>
</dbReference>
<evidence type="ECO:0000256" key="1">
    <source>
        <dbReference type="ARBA" id="ARBA00004781"/>
    </source>
</evidence>
<dbReference type="EC" id="1.1.1.133" evidence="3 6"/>
<comment type="caution">
    <text evidence="8">The sequence shown here is derived from an EMBL/GenBank/DDBJ whole genome shotgun (WGS) entry which is preliminary data.</text>
</comment>
<dbReference type="SUPFAM" id="SSF51735">
    <property type="entry name" value="NAD(P)-binding Rossmann-fold domains"/>
    <property type="match status" value="1"/>
</dbReference>
<dbReference type="Proteomes" id="UP000736856">
    <property type="component" value="Unassembled WGS sequence"/>
</dbReference>
<keyword evidence="6" id="KW-0521">NADP</keyword>
<evidence type="ECO:0000256" key="6">
    <source>
        <dbReference type="RuleBase" id="RU364082"/>
    </source>
</evidence>
<evidence type="ECO:0000256" key="2">
    <source>
        <dbReference type="ARBA" id="ARBA00010944"/>
    </source>
</evidence>
<evidence type="ECO:0000256" key="5">
    <source>
        <dbReference type="ARBA" id="ARBA00048200"/>
    </source>
</evidence>
<dbReference type="AlphaFoldDB" id="A0A937AD46"/>
<dbReference type="InterPro" id="IPR029903">
    <property type="entry name" value="RmlD-like-bd"/>
</dbReference>
<dbReference type="GO" id="GO:0008831">
    <property type="term" value="F:dTDP-4-dehydrorhamnose reductase activity"/>
    <property type="evidence" value="ECO:0007669"/>
    <property type="project" value="UniProtKB-EC"/>
</dbReference>